<evidence type="ECO:0000256" key="1">
    <source>
        <dbReference type="ARBA" id="ARBA00005968"/>
    </source>
</evidence>
<dbReference type="InterPro" id="IPR008958">
    <property type="entry name" value="Transglutaminase_C"/>
</dbReference>
<proteinExistence type="inferred from homology"/>
<dbReference type="GO" id="GO:0003810">
    <property type="term" value="F:protein-glutamine gamma-glutamyltransferase activity"/>
    <property type="evidence" value="ECO:0007669"/>
    <property type="project" value="InterPro"/>
</dbReference>
<dbReference type="PANTHER" id="PTHR11590">
    <property type="entry name" value="PROTEIN-GLUTAMINE GAMMA-GLUTAMYLTRANSFERASE"/>
    <property type="match status" value="1"/>
</dbReference>
<dbReference type="SUPFAM" id="SSF49309">
    <property type="entry name" value="Transglutaminase, two C-terminal domains"/>
    <property type="match status" value="1"/>
</dbReference>
<feature type="domain" description="Transglutaminase C-terminal" evidence="2">
    <location>
        <begin position="28"/>
        <end position="123"/>
    </location>
</feature>
<evidence type="ECO:0000313" key="4">
    <source>
        <dbReference type="Proteomes" id="UP000314986"/>
    </source>
</evidence>
<dbReference type="Pfam" id="PF00927">
    <property type="entry name" value="Transglut_C"/>
    <property type="match status" value="1"/>
</dbReference>
<dbReference type="InterPro" id="IPR050779">
    <property type="entry name" value="Transglutaminase"/>
</dbReference>
<accession>A0A4W3ITI2</accession>
<reference evidence="3" key="4">
    <citation type="submission" date="2025-08" db="UniProtKB">
        <authorList>
            <consortium name="Ensembl"/>
        </authorList>
    </citation>
    <scope>IDENTIFICATION</scope>
</reference>
<dbReference type="FunFam" id="2.60.40.10:FF:000090">
    <property type="entry name" value="Protein-glutamine gamma-glutamyltransferase 2"/>
    <property type="match status" value="1"/>
</dbReference>
<protein>
    <recommendedName>
        <fullName evidence="2">Transglutaminase C-terminal domain-containing protein</fullName>
    </recommendedName>
</protein>
<reference evidence="4" key="1">
    <citation type="journal article" date="2006" name="Science">
        <title>Ancient noncoding elements conserved in the human genome.</title>
        <authorList>
            <person name="Venkatesh B."/>
            <person name="Kirkness E.F."/>
            <person name="Loh Y.H."/>
            <person name="Halpern A.L."/>
            <person name="Lee A.P."/>
            <person name="Johnson J."/>
            <person name="Dandona N."/>
            <person name="Viswanathan L.D."/>
            <person name="Tay A."/>
            <person name="Venter J.C."/>
            <person name="Strausberg R.L."/>
            <person name="Brenner S."/>
        </authorList>
    </citation>
    <scope>NUCLEOTIDE SEQUENCE [LARGE SCALE GENOMIC DNA]</scope>
</reference>
<dbReference type="InterPro" id="IPR013783">
    <property type="entry name" value="Ig-like_fold"/>
</dbReference>
<evidence type="ECO:0000313" key="3">
    <source>
        <dbReference type="Ensembl" id="ENSCMIP00000032692.1"/>
    </source>
</evidence>
<organism evidence="3 4">
    <name type="scientific">Callorhinchus milii</name>
    <name type="common">Ghost shark</name>
    <dbReference type="NCBI Taxonomy" id="7868"/>
    <lineage>
        <taxon>Eukaryota</taxon>
        <taxon>Metazoa</taxon>
        <taxon>Chordata</taxon>
        <taxon>Craniata</taxon>
        <taxon>Vertebrata</taxon>
        <taxon>Chondrichthyes</taxon>
        <taxon>Holocephali</taxon>
        <taxon>Chimaeriformes</taxon>
        <taxon>Callorhinchidae</taxon>
        <taxon>Callorhinchus</taxon>
    </lineage>
</organism>
<dbReference type="Ensembl" id="ENSCMIT00000033193.1">
    <property type="protein sequence ID" value="ENSCMIP00000032692.1"/>
    <property type="gene ID" value="ENSCMIG00000013981.1"/>
</dbReference>
<dbReference type="GeneTree" id="ENSGT01050000244866"/>
<evidence type="ECO:0000259" key="2">
    <source>
        <dbReference type="Pfam" id="PF00927"/>
    </source>
</evidence>
<dbReference type="Gene3D" id="2.60.40.10">
    <property type="entry name" value="Immunoglobulins"/>
    <property type="match status" value="1"/>
</dbReference>
<dbReference type="GO" id="GO:0005739">
    <property type="term" value="C:mitochondrion"/>
    <property type="evidence" value="ECO:0007669"/>
    <property type="project" value="TreeGrafter"/>
</dbReference>
<reference evidence="4" key="3">
    <citation type="journal article" date="2014" name="Nature">
        <title>Elephant shark genome provides unique insights into gnathostome evolution.</title>
        <authorList>
            <consortium name="International Elephant Shark Genome Sequencing Consortium"/>
            <person name="Venkatesh B."/>
            <person name="Lee A.P."/>
            <person name="Ravi V."/>
            <person name="Maurya A.K."/>
            <person name="Lian M.M."/>
            <person name="Swann J.B."/>
            <person name="Ohta Y."/>
            <person name="Flajnik M.F."/>
            <person name="Sutoh Y."/>
            <person name="Kasahara M."/>
            <person name="Hoon S."/>
            <person name="Gangu V."/>
            <person name="Roy S.W."/>
            <person name="Irimia M."/>
            <person name="Korzh V."/>
            <person name="Kondrychyn I."/>
            <person name="Lim Z.W."/>
            <person name="Tay B.H."/>
            <person name="Tohari S."/>
            <person name="Kong K.W."/>
            <person name="Ho S."/>
            <person name="Lorente-Galdos B."/>
            <person name="Quilez J."/>
            <person name="Marques-Bonet T."/>
            <person name="Raney B.J."/>
            <person name="Ingham P.W."/>
            <person name="Tay A."/>
            <person name="Hillier L.W."/>
            <person name="Minx P."/>
            <person name="Boehm T."/>
            <person name="Wilson R.K."/>
            <person name="Brenner S."/>
            <person name="Warren W.C."/>
        </authorList>
    </citation>
    <scope>NUCLEOTIDE SEQUENCE [LARGE SCALE GENOMIC DNA]</scope>
</reference>
<reference evidence="3" key="5">
    <citation type="submission" date="2025-09" db="UniProtKB">
        <authorList>
            <consortium name="Ensembl"/>
        </authorList>
    </citation>
    <scope>IDENTIFICATION</scope>
</reference>
<dbReference type="Proteomes" id="UP000314986">
    <property type="component" value="Unassembled WGS sequence"/>
</dbReference>
<dbReference type="AlphaFoldDB" id="A0A4W3ITI2"/>
<sequence>MIKLTAVGTDRSTNECNFATTVISLQIPSIDIKLLGEPVQYQKVKVEICIENPLLVPLKQGVLTVGGPGLIDVTQIRIDEIKGRHISAVFEITPWKSGTKELLVDFDCDQIKDVKGSKTMLVRRAMVCTTLPLIF</sequence>
<keyword evidence="4" id="KW-1185">Reference proteome</keyword>
<dbReference type="InParanoid" id="A0A4W3ITI2"/>
<reference evidence="4" key="2">
    <citation type="journal article" date="2007" name="PLoS Biol.">
        <title>Survey sequencing and comparative analysis of the elephant shark (Callorhinchus milii) genome.</title>
        <authorList>
            <person name="Venkatesh B."/>
            <person name="Kirkness E.F."/>
            <person name="Loh Y.H."/>
            <person name="Halpern A.L."/>
            <person name="Lee A.P."/>
            <person name="Johnson J."/>
            <person name="Dandona N."/>
            <person name="Viswanathan L.D."/>
            <person name="Tay A."/>
            <person name="Venter J.C."/>
            <person name="Strausberg R.L."/>
            <person name="Brenner S."/>
        </authorList>
    </citation>
    <scope>NUCLEOTIDE SEQUENCE [LARGE SCALE GENOMIC DNA]</scope>
</reference>
<dbReference type="InterPro" id="IPR036238">
    <property type="entry name" value="Transglutaminase_C_sf"/>
</dbReference>
<dbReference type="PANTHER" id="PTHR11590:SF6">
    <property type="entry name" value="PROTEIN-GLUTAMINE GAMMA-GLUTAMYLTRANSFERASE 2"/>
    <property type="match status" value="1"/>
</dbReference>
<name>A0A4W3ITI2_CALMI</name>
<comment type="similarity">
    <text evidence="1">Belongs to the transglutaminase superfamily. Transglutaminase family.</text>
</comment>